<dbReference type="SUPFAM" id="SSF51905">
    <property type="entry name" value="FAD/NAD(P)-binding domain"/>
    <property type="match status" value="1"/>
</dbReference>
<dbReference type="GO" id="GO:0016117">
    <property type="term" value="P:carotenoid biosynthetic process"/>
    <property type="evidence" value="ECO:0007669"/>
    <property type="project" value="UniProtKB-KW"/>
</dbReference>
<dbReference type="EMBL" id="FTMI01000001">
    <property type="protein sequence ID" value="SIP90183.1"/>
    <property type="molecule type" value="Genomic_DNA"/>
</dbReference>
<feature type="region of interest" description="Disordered" evidence="5">
    <location>
        <begin position="536"/>
        <end position="556"/>
    </location>
</feature>
<dbReference type="Gene3D" id="3.50.50.60">
    <property type="entry name" value="FAD/NAD(P)-binding domain"/>
    <property type="match status" value="2"/>
</dbReference>
<organism evidence="7 8">
    <name type="scientific">Cellulosimicrobium aquatile</name>
    <dbReference type="NCBI Taxonomy" id="1612203"/>
    <lineage>
        <taxon>Bacteria</taxon>
        <taxon>Bacillati</taxon>
        <taxon>Actinomycetota</taxon>
        <taxon>Actinomycetes</taxon>
        <taxon>Micrococcales</taxon>
        <taxon>Promicromonosporaceae</taxon>
        <taxon>Cellulosimicrobium</taxon>
    </lineage>
</organism>
<dbReference type="InterPro" id="IPR014105">
    <property type="entry name" value="Carotenoid/retinoid_OxRdtase"/>
</dbReference>
<dbReference type="PANTHER" id="PTHR43734:SF1">
    <property type="entry name" value="PHYTOENE DESATURASE"/>
    <property type="match status" value="1"/>
</dbReference>
<dbReference type="InterPro" id="IPR036188">
    <property type="entry name" value="FAD/NAD-bd_sf"/>
</dbReference>
<evidence type="ECO:0000256" key="4">
    <source>
        <dbReference type="RuleBase" id="RU362075"/>
    </source>
</evidence>
<evidence type="ECO:0000256" key="1">
    <source>
        <dbReference type="ARBA" id="ARBA00004829"/>
    </source>
</evidence>
<dbReference type="Proteomes" id="UP000186235">
    <property type="component" value="Unassembled WGS sequence"/>
</dbReference>
<name>A0A1N6NDR0_9MICO</name>
<reference evidence="8" key="1">
    <citation type="submission" date="2017-01" db="EMBL/GenBank/DDBJ databases">
        <authorList>
            <person name="Varghese N."/>
            <person name="Submissions S."/>
        </authorList>
    </citation>
    <scope>NUCLEOTIDE SEQUENCE [LARGE SCALE GENOMIC DNA]</scope>
    <source>
        <strain evidence="8">3bp</strain>
    </source>
</reference>
<protein>
    <submittedName>
        <fullName evidence="7">Phytoene desaturase</fullName>
    </submittedName>
</protein>
<gene>
    <name evidence="7" type="ORF">SAMN05518682_0393</name>
</gene>
<evidence type="ECO:0000313" key="7">
    <source>
        <dbReference type="EMBL" id="SIP90183.1"/>
    </source>
</evidence>
<proteinExistence type="inferred from homology"/>
<keyword evidence="8" id="KW-1185">Reference proteome</keyword>
<comment type="pathway">
    <text evidence="1 4">Carotenoid biosynthesis.</text>
</comment>
<evidence type="ECO:0000256" key="5">
    <source>
        <dbReference type="SAM" id="MobiDB-lite"/>
    </source>
</evidence>
<evidence type="ECO:0000256" key="3">
    <source>
        <dbReference type="ARBA" id="ARBA00023002"/>
    </source>
</evidence>
<keyword evidence="2 4" id="KW-0125">Carotenoid biosynthesis</keyword>
<feature type="domain" description="Amine oxidase" evidence="6">
    <location>
        <begin position="13"/>
        <end position="519"/>
    </location>
</feature>
<dbReference type="GO" id="GO:0016491">
    <property type="term" value="F:oxidoreductase activity"/>
    <property type="evidence" value="ECO:0007669"/>
    <property type="project" value="UniProtKB-KW"/>
</dbReference>
<dbReference type="RefSeq" id="WP_076403528.1">
    <property type="nucleotide sequence ID" value="NZ_FTMI01000001.1"/>
</dbReference>
<dbReference type="PRINTS" id="PR00419">
    <property type="entry name" value="ADXRDTASE"/>
</dbReference>
<dbReference type="PANTHER" id="PTHR43734">
    <property type="entry name" value="PHYTOENE DESATURASE"/>
    <property type="match status" value="1"/>
</dbReference>
<evidence type="ECO:0000313" key="8">
    <source>
        <dbReference type="Proteomes" id="UP000186235"/>
    </source>
</evidence>
<keyword evidence="3 4" id="KW-0560">Oxidoreductase</keyword>
<dbReference type="NCBIfam" id="TIGR02734">
    <property type="entry name" value="crtI_fam"/>
    <property type="match status" value="1"/>
</dbReference>
<dbReference type="InterPro" id="IPR002937">
    <property type="entry name" value="Amino_oxidase"/>
</dbReference>
<accession>A0A1N6NDR0</accession>
<dbReference type="Pfam" id="PF01593">
    <property type="entry name" value="Amino_oxidase"/>
    <property type="match status" value="1"/>
</dbReference>
<comment type="similarity">
    <text evidence="4">Belongs to the carotenoid/retinoid oxidoreductase family.</text>
</comment>
<evidence type="ECO:0000259" key="6">
    <source>
        <dbReference type="Pfam" id="PF01593"/>
    </source>
</evidence>
<evidence type="ECO:0000256" key="2">
    <source>
        <dbReference type="ARBA" id="ARBA00022746"/>
    </source>
</evidence>
<dbReference type="AlphaFoldDB" id="A0A1N6NDR0"/>
<sequence length="556" mass="59485">MRAPRVVVVGGGIAGLATAALLARGGARVTLLERHDEVGGRAGTLEVDGFRFDTGPSWYFMPEVFEHFFGLLGARVEDHLDLVPLDPAYRVFFEPGADGAASTFELSGNAGVNRSRLDAIEPGAGGRIAAYAEDASEAYGLALDHFLYTTFERPDRALSPSVLRRLPRLAGLLRESLADRAARAVEDPRLQQLLGYHAVFLGSSPYRAPALYSLMSHLDLVDGVQYPRGGMYTLIEAVERLARDAGAEVRTGADVAGIEVVPGAGRRGRVAGVRLASGELVEADVVVSAADRHHTETALLEPRWADLPAAAWEDKGPGISALLVLAGVRGELPELAHHSLFFTKDWPANFDAVLGPDRRSDPRGLRVPEPASLYVSRTSATDGPTSAAPAAPPGHENLFLLVPFPADPTLGGDEPSQRTLEGLADRYLAQVGRWAGVEDLPGRVVTRRVLGPAHFATELSAWRGGALGMEHTLRQSALWRPGNASRRVDGLYHAGGGTIPGVGLPMCLISAELVAKRLLGETSARPLPEPLREGFLAASRRPERLRPADRPVAVRR</sequence>
<feature type="compositionally biased region" description="Basic and acidic residues" evidence="5">
    <location>
        <begin position="540"/>
        <end position="549"/>
    </location>
</feature>